<keyword evidence="5" id="KW-0560">Oxidoreductase</keyword>
<evidence type="ECO:0000256" key="4">
    <source>
        <dbReference type="ARBA" id="ARBA00022857"/>
    </source>
</evidence>
<feature type="transmembrane region" description="Helical" evidence="6">
    <location>
        <begin position="526"/>
        <end position="545"/>
    </location>
</feature>
<comment type="caution">
    <text evidence="7">The sequence shown here is derived from an EMBL/GenBank/DDBJ whole genome shotgun (WGS) entry which is preliminary data.</text>
</comment>
<reference evidence="7" key="1">
    <citation type="submission" date="2020-06" db="EMBL/GenBank/DDBJ databases">
        <authorList>
            <consortium name="Plant Systems Biology data submission"/>
        </authorList>
    </citation>
    <scope>NUCLEOTIDE SEQUENCE</scope>
    <source>
        <strain evidence="7">D6</strain>
    </source>
</reference>
<dbReference type="InterPro" id="IPR020946">
    <property type="entry name" value="Flavin_mOase-like"/>
</dbReference>
<keyword evidence="3" id="KW-0274">FAD</keyword>
<dbReference type="InterPro" id="IPR000960">
    <property type="entry name" value="Flavin_mOase"/>
</dbReference>
<evidence type="ECO:0000256" key="3">
    <source>
        <dbReference type="ARBA" id="ARBA00022827"/>
    </source>
</evidence>
<organism evidence="7 8">
    <name type="scientific">Seminavis robusta</name>
    <dbReference type="NCBI Taxonomy" id="568900"/>
    <lineage>
        <taxon>Eukaryota</taxon>
        <taxon>Sar</taxon>
        <taxon>Stramenopiles</taxon>
        <taxon>Ochrophyta</taxon>
        <taxon>Bacillariophyta</taxon>
        <taxon>Bacillariophyceae</taxon>
        <taxon>Bacillariophycidae</taxon>
        <taxon>Naviculales</taxon>
        <taxon>Naviculaceae</taxon>
        <taxon>Seminavis</taxon>
    </lineage>
</organism>
<evidence type="ECO:0000313" key="8">
    <source>
        <dbReference type="Proteomes" id="UP001153069"/>
    </source>
</evidence>
<dbReference type="Pfam" id="PF00743">
    <property type="entry name" value="FMO-like"/>
    <property type="match status" value="2"/>
</dbReference>
<dbReference type="OrthoDB" id="45126at2759"/>
<feature type="transmembrane region" description="Helical" evidence="6">
    <location>
        <begin position="470"/>
        <end position="490"/>
    </location>
</feature>
<evidence type="ECO:0000256" key="1">
    <source>
        <dbReference type="ARBA" id="ARBA00009183"/>
    </source>
</evidence>
<protein>
    <submittedName>
        <fullName evidence="7">Monooxygenase</fullName>
    </submittedName>
</protein>
<dbReference type="AlphaFoldDB" id="A0A9N8EDF3"/>
<dbReference type="GO" id="GO:0050661">
    <property type="term" value="F:NADP binding"/>
    <property type="evidence" value="ECO:0007669"/>
    <property type="project" value="InterPro"/>
</dbReference>
<keyword evidence="6" id="KW-0472">Membrane</keyword>
<dbReference type="Gene3D" id="3.50.50.60">
    <property type="entry name" value="FAD/NAD(P)-binding domain"/>
    <property type="match status" value="1"/>
</dbReference>
<dbReference type="GO" id="GO:0050660">
    <property type="term" value="F:flavin adenine dinucleotide binding"/>
    <property type="evidence" value="ECO:0007669"/>
    <property type="project" value="InterPro"/>
</dbReference>
<keyword evidence="6" id="KW-0812">Transmembrane</keyword>
<name>A0A9N8EDF3_9STRA</name>
<sequence>MSSPCRVLVVGCGPSGLAAVKEMQEAGHDAIAVDSRSQFGGVFSPDSGVTFETLHLTISNMFMAFSDFPPSGSIKFWTKDEYFQYLSEYVDHFGIAKHLQLKTTIESAVLNKDKKWLVSLATTKDEQEQTEMRTFDYLIVASGANHKPNVPDIFGTFKGEIIHSSEYHSAEQVTGKKVLVVGTGESSVDVASSAAEVAESVTVWGRRYPDLAPRFITDYVDDSNYDEQRAFPTQENRKPKDFLEVTTITRISRNLPLAACLSCNGSTITFEKPGYYGTEFTSKDSVDVEADVIVACTGFALDFDWISTPDHELNTKPRSWFKHSFPPGLGEHMAFVGFARPHSGGIPQCSEMLSRYIALLCKGERQLPADYATIAKVEGKREREAYHGTPNYELLVDYMAFMMSVARLIGCTPKIPMNPVEMIKYWTFPQWPCFFRSRGVGAKPEATKAVLDKFGPLDAMAPGPLLSMQILFTFLMPFINLFSFIFGPVINVGKKTELPRGYQFTMSKFCFMYTNLHSMDAMIESSYQILAGVFLIFFLVLSVPVQTASLLMKHLNGGTGTTKKAAA</sequence>
<keyword evidence="4" id="KW-0521">NADP</keyword>
<dbReference type="InterPro" id="IPR036188">
    <property type="entry name" value="FAD/NAD-bd_sf"/>
</dbReference>
<keyword evidence="7" id="KW-0503">Monooxygenase</keyword>
<evidence type="ECO:0000313" key="7">
    <source>
        <dbReference type="EMBL" id="CAB9517139.1"/>
    </source>
</evidence>
<accession>A0A9N8EDF3</accession>
<evidence type="ECO:0000256" key="5">
    <source>
        <dbReference type="ARBA" id="ARBA00023002"/>
    </source>
</evidence>
<evidence type="ECO:0000256" key="2">
    <source>
        <dbReference type="ARBA" id="ARBA00022630"/>
    </source>
</evidence>
<dbReference type="GO" id="GO:0004499">
    <property type="term" value="F:N,N-dimethylaniline monooxygenase activity"/>
    <property type="evidence" value="ECO:0007669"/>
    <property type="project" value="InterPro"/>
</dbReference>
<dbReference type="PANTHER" id="PTHR23023">
    <property type="entry name" value="DIMETHYLANILINE MONOOXYGENASE"/>
    <property type="match status" value="1"/>
</dbReference>
<keyword evidence="6" id="KW-1133">Transmembrane helix</keyword>
<comment type="similarity">
    <text evidence="1">Belongs to the FMO family.</text>
</comment>
<keyword evidence="8" id="KW-1185">Reference proteome</keyword>
<dbReference type="Proteomes" id="UP001153069">
    <property type="component" value="Unassembled WGS sequence"/>
</dbReference>
<proteinExistence type="inferred from homology"/>
<dbReference type="EMBL" id="CAICTM010000833">
    <property type="protein sequence ID" value="CAB9517139.1"/>
    <property type="molecule type" value="Genomic_DNA"/>
</dbReference>
<keyword evidence="2" id="KW-0285">Flavoprotein</keyword>
<dbReference type="SUPFAM" id="SSF51905">
    <property type="entry name" value="FAD/NAD(P)-binding domain"/>
    <property type="match status" value="1"/>
</dbReference>
<dbReference type="InterPro" id="IPR050346">
    <property type="entry name" value="FMO-like"/>
</dbReference>
<gene>
    <name evidence="7" type="ORF">SEMRO_834_G208680.1</name>
</gene>
<evidence type="ECO:0000256" key="6">
    <source>
        <dbReference type="SAM" id="Phobius"/>
    </source>
</evidence>
<dbReference type="PRINTS" id="PR00370">
    <property type="entry name" value="FMOXYGENASE"/>
</dbReference>